<evidence type="ECO:0000313" key="2">
    <source>
        <dbReference type="EMBL" id="MBK7424590.1"/>
    </source>
</evidence>
<gene>
    <name evidence="2" type="ORF">IPJ48_16730</name>
</gene>
<accession>A0A9D7FG95</accession>
<proteinExistence type="predicted"/>
<dbReference type="InterPro" id="IPR011004">
    <property type="entry name" value="Trimer_LpxA-like_sf"/>
</dbReference>
<dbReference type="AlphaFoldDB" id="A0A9D7FG95"/>
<evidence type="ECO:0000256" key="1">
    <source>
        <dbReference type="SAM" id="MobiDB-lite"/>
    </source>
</evidence>
<reference evidence="2" key="1">
    <citation type="submission" date="2020-10" db="EMBL/GenBank/DDBJ databases">
        <title>Connecting structure to function with the recovery of over 1000 high-quality activated sludge metagenome-assembled genomes encoding full-length rRNA genes using long-read sequencing.</title>
        <authorList>
            <person name="Singleton C.M."/>
            <person name="Petriglieri F."/>
            <person name="Kristensen J.M."/>
            <person name="Kirkegaard R.H."/>
            <person name="Michaelsen T.Y."/>
            <person name="Andersen M.H."/>
            <person name="Karst S.M."/>
            <person name="Dueholm M.S."/>
            <person name="Nielsen P.H."/>
            <person name="Albertsen M."/>
        </authorList>
    </citation>
    <scope>NUCLEOTIDE SEQUENCE</scope>
    <source>
        <strain evidence="2">EsbW_18-Q3-R4-48_MAXAC.044</strain>
    </source>
</reference>
<dbReference type="Proteomes" id="UP000886602">
    <property type="component" value="Unassembled WGS sequence"/>
</dbReference>
<dbReference type="SUPFAM" id="SSF49899">
    <property type="entry name" value="Concanavalin A-like lectins/glucanases"/>
    <property type="match status" value="1"/>
</dbReference>
<sequence>MAIRFDASGDSLSRARLAGAKTVMAWVYITTDRNDYTVFFGLGSNELIGTGGDGTTLLHYDGTMERTGSNLSTGTWFHLAYVSNGDALANGFTVYLNGAADITYTVRSLTSAGTNMYLGNDEYSEWLNGRMAHVKIWNVALTAAEIQQEMYSSRPQRFTNLWSWLPMIESGSGRNSEWSSSGNTWTANGTLADEDGPPVAWNLTGWQLPFVTSGGAAGQTLLPARIESTATVYSPTLQPGAVTIQPARIESTAIVYEPTVSQTGAAQTLLPELIGSTATVYEPVIVPGVVVVLPARIESTATVYNPTLQPGVVVVLPARIESTATVYNPTLQPGVVVRITPPPTAAPRSNMAARRPPTNPALSSSCLPASRAQQRSMSRLLLSVAWL</sequence>
<comment type="caution">
    <text evidence="2">The sequence shown here is derived from an EMBL/GenBank/DDBJ whole genome shotgun (WGS) entry which is preliminary data.</text>
</comment>
<evidence type="ECO:0000313" key="3">
    <source>
        <dbReference type="Proteomes" id="UP000886602"/>
    </source>
</evidence>
<name>A0A9D7FG95_9RHOO</name>
<dbReference type="EMBL" id="JADJNC010000036">
    <property type="protein sequence ID" value="MBK7424590.1"/>
    <property type="molecule type" value="Genomic_DNA"/>
</dbReference>
<dbReference type="Pfam" id="PF13385">
    <property type="entry name" value="Laminin_G_3"/>
    <property type="match status" value="1"/>
</dbReference>
<feature type="region of interest" description="Disordered" evidence="1">
    <location>
        <begin position="342"/>
        <end position="368"/>
    </location>
</feature>
<protein>
    <submittedName>
        <fullName evidence="2">LamG domain-containing protein</fullName>
    </submittedName>
</protein>
<dbReference type="SUPFAM" id="SSF51161">
    <property type="entry name" value="Trimeric LpxA-like enzymes"/>
    <property type="match status" value="1"/>
</dbReference>
<dbReference type="Gene3D" id="2.60.120.200">
    <property type="match status" value="1"/>
</dbReference>
<organism evidence="2 3">
    <name type="scientific">Candidatus Propionivibrio dominans</name>
    <dbReference type="NCBI Taxonomy" id="2954373"/>
    <lineage>
        <taxon>Bacteria</taxon>
        <taxon>Pseudomonadati</taxon>
        <taxon>Pseudomonadota</taxon>
        <taxon>Betaproteobacteria</taxon>
        <taxon>Rhodocyclales</taxon>
        <taxon>Rhodocyclaceae</taxon>
        <taxon>Propionivibrio</taxon>
    </lineage>
</organism>
<dbReference type="InterPro" id="IPR013320">
    <property type="entry name" value="ConA-like_dom_sf"/>
</dbReference>